<keyword evidence="3" id="KW-0378">Hydrolase</keyword>
<evidence type="ECO:0000313" key="6">
    <source>
        <dbReference type="Proteomes" id="UP000536773"/>
    </source>
</evidence>
<keyword evidence="1" id="KW-1188">Viral release from host cell</keyword>
<dbReference type="RefSeq" id="WP_169013126.1">
    <property type="nucleotide sequence ID" value="NZ_JABBJH010000002.1"/>
</dbReference>
<gene>
    <name evidence="5" type="ORF">HG933_02195</name>
</gene>
<sequence>MDNEELRYNENIDTADGRKVVGYAAVVNQPTVIFKDDAGNEYKEVFVSGCFDKTNMDDVVFRYNHNDSFEILARTQNNTLQVKSDEKGLYIEADLADTTQGNDIYKLIGRKDITAMSIGFAVNKDYYDISTRTRYIQSVDTLFDVSAVDFPAYQGTSLQQYKEAMDKAEDEDKRRRIIILSQE</sequence>
<dbReference type="NCBIfam" id="TIGR01543">
    <property type="entry name" value="proheadase_HK97"/>
    <property type="match status" value="1"/>
</dbReference>
<dbReference type="AlphaFoldDB" id="A0A848ERV3"/>
<evidence type="ECO:0000256" key="3">
    <source>
        <dbReference type="ARBA" id="ARBA00022801"/>
    </source>
</evidence>
<dbReference type="InterPro" id="IPR006433">
    <property type="entry name" value="Prohead_protease"/>
</dbReference>
<dbReference type="GO" id="GO:0008233">
    <property type="term" value="F:peptidase activity"/>
    <property type="evidence" value="ECO:0007669"/>
    <property type="project" value="UniProtKB-KW"/>
</dbReference>
<name>A0A848ERV3_MEGEL</name>
<feature type="domain" description="Prohead serine protease" evidence="4">
    <location>
        <begin position="13"/>
        <end position="169"/>
    </location>
</feature>
<keyword evidence="2 5" id="KW-0645">Protease</keyword>
<organism evidence="5 6">
    <name type="scientific">Megasphaera elsdenii</name>
    <dbReference type="NCBI Taxonomy" id="907"/>
    <lineage>
        <taxon>Bacteria</taxon>
        <taxon>Bacillati</taxon>
        <taxon>Bacillota</taxon>
        <taxon>Negativicutes</taxon>
        <taxon>Veillonellales</taxon>
        <taxon>Veillonellaceae</taxon>
        <taxon>Megasphaera</taxon>
    </lineage>
</organism>
<protein>
    <submittedName>
        <fullName evidence="5">HK97 family phage prohead protease</fullName>
    </submittedName>
</protein>
<dbReference type="Pfam" id="PF04586">
    <property type="entry name" value="Peptidase_S78"/>
    <property type="match status" value="1"/>
</dbReference>
<dbReference type="EMBL" id="JABBJH010000002">
    <property type="protein sequence ID" value="NMK38214.1"/>
    <property type="molecule type" value="Genomic_DNA"/>
</dbReference>
<evidence type="ECO:0000256" key="1">
    <source>
        <dbReference type="ARBA" id="ARBA00022612"/>
    </source>
</evidence>
<reference evidence="5 6" key="1">
    <citation type="submission" date="2020-04" db="EMBL/GenBank/DDBJ databases">
        <authorList>
            <person name="Hitch T.C.A."/>
            <person name="Wylensek D."/>
            <person name="Clavel T."/>
        </authorList>
    </citation>
    <scope>NUCLEOTIDE SEQUENCE [LARGE SCALE GENOMIC DNA]</scope>
    <source>
        <strain evidence="5 6">WCA-386-APC-2A</strain>
    </source>
</reference>
<comment type="caution">
    <text evidence="5">The sequence shown here is derived from an EMBL/GenBank/DDBJ whole genome shotgun (WGS) entry which is preliminary data.</text>
</comment>
<dbReference type="InterPro" id="IPR054613">
    <property type="entry name" value="Peptidase_S78_dom"/>
</dbReference>
<dbReference type="GO" id="GO:0006508">
    <property type="term" value="P:proteolysis"/>
    <property type="evidence" value="ECO:0007669"/>
    <property type="project" value="UniProtKB-KW"/>
</dbReference>
<evidence type="ECO:0000259" key="4">
    <source>
        <dbReference type="Pfam" id="PF04586"/>
    </source>
</evidence>
<accession>A0A848ERV3</accession>
<evidence type="ECO:0000313" key="5">
    <source>
        <dbReference type="EMBL" id="NMK38214.1"/>
    </source>
</evidence>
<dbReference type="Proteomes" id="UP000536773">
    <property type="component" value="Unassembled WGS sequence"/>
</dbReference>
<proteinExistence type="predicted"/>
<evidence type="ECO:0000256" key="2">
    <source>
        <dbReference type="ARBA" id="ARBA00022670"/>
    </source>
</evidence>